<dbReference type="InterPro" id="IPR029357">
    <property type="entry name" value="SPATA7"/>
</dbReference>
<evidence type="ECO:0000256" key="1">
    <source>
        <dbReference type="SAM" id="MobiDB-lite"/>
    </source>
</evidence>
<dbReference type="Proteomes" id="UP001217089">
    <property type="component" value="Unassembled WGS sequence"/>
</dbReference>
<dbReference type="EMBL" id="JARBDR010000657">
    <property type="protein sequence ID" value="KAJ8308364.1"/>
    <property type="molecule type" value="Genomic_DNA"/>
</dbReference>
<feature type="region of interest" description="Disordered" evidence="1">
    <location>
        <begin position="166"/>
        <end position="333"/>
    </location>
</feature>
<feature type="compositionally biased region" description="Low complexity" evidence="1">
    <location>
        <begin position="252"/>
        <end position="262"/>
    </location>
</feature>
<name>A0ABQ9ET38_TEGGR</name>
<keyword evidence="3" id="KW-1185">Reference proteome</keyword>
<feature type="compositionally biased region" description="Polar residues" evidence="1">
    <location>
        <begin position="268"/>
        <end position="294"/>
    </location>
</feature>
<evidence type="ECO:0000313" key="2">
    <source>
        <dbReference type="EMBL" id="KAJ8308364.1"/>
    </source>
</evidence>
<feature type="compositionally biased region" description="Polar residues" evidence="1">
    <location>
        <begin position="323"/>
        <end position="333"/>
    </location>
</feature>
<gene>
    <name evidence="2" type="ORF">KUTeg_013238</name>
</gene>
<dbReference type="PANTHER" id="PTHR14917:SF4">
    <property type="entry name" value="SPERMATOGENESIS-ASSOCIATED 7"/>
    <property type="match status" value="1"/>
</dbReference>
<comment type="caution">
    <text evidence="2">The sequence shown here is derived from an EMBL/GenBank/DDBJ whole genome shotgun (WGS) entry which is preliminary data.</text>
</comment>
<feature type="compositionally biased region" description="Acidic residues" evidence="1">
    <location>
        <begin position="303"/>
        <end position="320"/>
    </location>
</feature>
<organism evidence="2 3">
    <name type="scientific">Tegillarca granosa</name>
    <name type="common">Malaysian cockle</name>
    <name type="synonym">Anadara granosa</name>
    <dbReference type="NCBI Taxonomy" id="220873"/>
    <lineage>
        <taxon>Eukaryota</taxon>
        <taxon>Metazoa</taxon>
        <taxon>Spiralia</taxon>
        <taxon>Lophotrochozoa</taxon>
        <taxon>Mollusca</taxon>
        <taxon>Bivalvia</taxon>
        <taxon>Autobranchia</taxon>
        <taxon>Pteriomorphia</taxon>
        <taxon>Arcoida</taxon>
        <taxon>Arcoidea</taxon>
        <taxon>Arcidae</taxon>
        <taxon>Tegillarca</taxon>
    </lineage>
</organism>
<evidence type="ECO:0000313" key="3">
    <source>
        <dbReference type="Proteomes" id="UP001217089"/>
    </source>
</evidence>
<dbReference type="PANTHER" id="PTHR14917">
    <property type="entry name" value="SPERMATOGENESIS-ASSOCIATED PROTEIN 7"/>
    <property type="match status" value="1"/>
</dbReference>
<dbReference type="Pfam" id="PF15244">
    <property type="entry name" value="HSD3"/>
    <property type="match status" value="1"/>
</dbReference>
<protein>
    <submittedName>
        <fullName evidence="2">Uncharacterized protein</fullName>
    </submittedName>
</protein>
<proteinExistence type="predicted"/>
<feature type="compositionally biased region" description="Low complexity" evidence="1">
    <location>
        <begin position="183"/>
        <end position="212"/>
    </location>
</feature>
<accession>A0ABQ9ET38</accession>
<sequence length="333" mass="37521">MACREEEEELKYVEFMKEVTEDVLNRGVFTNRVLKQVFETHIRKRKGELNENRMRLMLVQVRNELDIHEDDHDNHHQDYDMEHTLTTTESSDSKLRLSNIPNRYHGTEQTRTFDSTLDSQNTFGLQSTASADMFSTIHSQPSGDLGVTQALQNYQMNISKKEAIEEHSPGEIDEDDEKHSVVSKKSTASRRSAASRHSMASRQSAASKQRSVSGRDKVHQQEGGVKSRMIKGSSNDHDVDDDDNDDVHSARSSLTQSTTSTLKHGPTSVENNHIPSPQHLSKVTSQSGDETVVSSGADKTAQEESEDNEYESDDYEDSGEELITSNRLSDNDF</sequence>
<reference evidence="2 3" key="1">
    <citation type="submission" date="2022-12" db="EMBL/GenBank/DDBJ databases">
        <title>Chromosome-level genome of Tegillarca granosa.</title>
        <authorList>
            <person name="Kim J."/>
        </authorList>
    </citation>
    <scope>NUCLEOTIDE SEQUENCE [LARGE SCALE GENOMIC DNA]</scope>
    <source>
        <strain evidence="2">Teg-2019</strain>
        <tissue evidence="2">Adductor muscle</tissue>
    </source>
</reference>